<sequence length="307" mass="30897">MRRPRPDSVAAGGLLAALALCVAAPGALAQKPLPLESAGPSAEAKFPTAIPAAPPATAGPATGPGTGTKPPPLPPGGSPFGRAPNGGGQDGGGGGRRPASSGTGFVVAAGRVLTNDHVAQGCAEVRVRTAGGRELTATLTASDRNSDLALLTVQGDPGPPLPFRSGPELRRGEEVVTYGFPLAGLLSSGPTLTTGEVSALSGLRDNPRQFQISAPVQPGNSGGPLLDRSGNVVGVVVSKLNAQNVARRTGDIPQNVNFAIKGTQAMEFLRRNGVQPRLAHSAGQPPRGAAEVGEAVHPSTVFLRCMR</sequence>
<dbReference type="InterPro" id="IPR043504">
    <property type="entry name" value="Peptidase_S1_PA_chymotrypsin"/>
</dbReference>
<protein>
    <recommendedName>
        <fullName evidence="8">Serine protease</fullName>
    </recommendedName>
</protein>
<name>A0ABN1G089_9PROT</name>
<dbReference type="PRINTS" id="PR00834">
    <property type="entry name" value="PROTEASES2C"/>
</dbReference>
<feature type="chain" id="PRO_5046294059" description="Serine protease" evidence="5">
    <location>
        <begin position="30"/>
        <end position="307"/>
    </location>
</feature>
<keyword evidence="7" id="KW-1185">Reference proteome</keyword>
<dbReference type="SUPFAM" id="SSF50494">
    <property type="entry name" value="Trypsin-like serine proteases"/>
    <property type="match status" value="1"/>
</dbReference>
<accession>A0ABN1G089</accession>
<reference evidence="6 7" key="1">
    <citation type="journal article" date="2019" name="Int. J. Syst. Evol. Microbiol.">
        <title>The Global Catalogue of Microorganisms (GCM) 10K type strain sequencing project: providing services to taxonomists for standard genome sequencing and annotation.</title>
        <authorList>
            <consortium name="The Broad Institute Genomics Platform"/>
            <consortium name="The Broad Institute Genome Sequencing Center for Infectious Disease"/>
            <person name="Wu L."/>
            <person name="Ma J."/>
        </authorList>
    </citation>
    <scope>NUCLEOTIDE SEQUENCE [LARGE SCALE GENOMIC DNA]</scope>
    <source>
        <strain evidence="6 7">JCM 9933</strain>
    </source>
</reference>
<evidence type="ECO:0000256" key="4">
    <source>
        <dbReference type="SAM" id="MobiDB-lite"/>
    </source>
</evidence>
<feature type="compositionally biased region" description="Gly residues" evidence="4">
    <location>
        <begin position="84"/>
        <end position="96"/>
    </location>
</feature>
<keyword evidence="5" id="KW-0732">Signal</keyword>
<evidence type="ECO:0000313" key="7">
    <source>
        <dbReference type="Proteomes" id="UP001501588"/>
    </source>
</evidence>
<comment type="caution">
    <text evidence="6">The sequence shown here is derived from an EMBL/GenBank/DDBJ whole genome shotgun (WGS) entry which is preliminary data.</text>
</comment>
<dbReference type="InterPro" id="IPR001940">
    <property type="entry name" value="Peptidase_S1C"/>
</dbReference>
<evidence type="ECO:0000256" key="2">
    <source>
        <dbReference type="ARBA" id="ARBA00022670"/>
    </source>
</evidence>
<dbReference type="InterPro" id="IPR009003">
    <property type="entry name" value="Peptidase_S1_PA"/>
</dbReference>
<keyword evidence="2" id="KW-0645">Protease</keyword>
<proteinExistence type="inferred from homology"/>
<dbReference type="PANTHER" id="PTHR43343:SF3">
    <property type="entry name" value="PROTEASE DO-LIKE 8, CHLOROPLASTIC"/>
    <property type="match status" value="1"/>
</dbReference>
<evidence type="ECO:0000256" key="1">
    <source>
        <dbReference type="ARBA" id="ARBA00010541"/>
    </source>
</evidence>
<organism evidence="6 7">
    <name type="scientific">Craurococcus roseus</name>
    <dbReference type="NCBI Taxonomy" id="77585"/>
    <lineage>
        <taxon>Bacteria</taxon>
        <taxon>Pseudomonadati</taxon>
        <taxon>Pseudomonadota</taxon>
        <taxon>Alphaproteobacteria</taxon>
        <taxon>Acetobacterales</taxon>
        <taxon>Acetobacteraceae</taxon>
        <taxon>Craurococcus</taxon>
    </lineage>
</organism>
<keyword evidence="3" id="KW-0378">Hydrolase</keyword>
<feature type="compositionally biased region" description="Low complexity" evidence="4">
    <location>
        <begin position="47"/>
        <end position="63"/>
    </location>
</feature>
<comment type="similarity">
    <text evidence="1">Belongs to the peptidase S1C family.</text>
</comment>
<feature type="region of interest" description="Disordered" evidence="4">
    <location>
        <begin position="32"/>
        <end position="103"/>
    </location>
</feature>
<dbReference type="PANTHER" id="PTHR43343">
    <property type="entry name" value="PEPTIDASE S12"/>
    <property type="match status" value="1"/>
</dbReference>
<evidence type="ECO:0008006" key="8">
    <source>
        <dbReference type="Google" id="ProtNLM"/>
    </source>
</evidence>
<dbReference type="Pfam" id="PF13365">
    <property type="entry name" value="Trypsin_2"/>
    <property type="match status" value="1"/>
</dbReference>
<evidence type="ECO:0000256" key="3">
    <source>
        <dbReference type="ARBA" id="ARBA00022801"/>
    </source>
</evidence>
<dbReference type="Proteomes" id="UP001501588">
    <property type="component" value="Unassembled WGS sequence"/>
</dbReference>
<dbReference type="InterPro" id="IPR051201">
    <property type="entry name" value="Chloro_Bact_Ser_Proteases"/>
</dbReference>
<feature type="signal peptide" evidence="5">
    <location>
        <begin position="1"/>
        <end position="29"/>
    </location>
</feature>
<evidence type="ECO:0000256" key="5">
    <source>
        <dbReference type="SAM" id="SignalP"/>
    </source>
</evidence>
<gene>
    <name evidence="6" type="ORF">GCM10009416_44240</name>
</gene>
<evidence type="ECO:0000313" key="6">
    <source>
        <dbReference type="EMBL" id="GAA0601540.1"/>
    </source>
</evidence>
<dbReference type="Gene3D" id="2.40.10.10">
    <property type="entry name" value="Trypsin-like serine proteases"/>
    <property type="match status" value="2"/>
</dbReference>
<dbReference type="EMBL" id="BAAAFZ010000078">
    <property type="protein sequence ID" value="GAA0601540.1"/>
    <property type="molecule type" value="Genomic_DNA"/>
</dbReference>